<evidence type="ECO:0000313" key="3">
    <source>
        <dbReference type="Proteomes" id="UP001501521"/>
    </source>
</evidence>
<reference evidence="3" key="1">
    <citation type="journal article" date="2019" name="Int. J. Syst. Evol. Microbiol.">
        <title>The Global Catalogue of Microorganisms (GCM) 10K type strain sequencing project: providing services to taxonomists for standard genome sequencing and annotation.</title>
        <authorList>
            <consortium name="The Broad Institute Genomics Platform"/>
            <consortium name="The Broad Institute Genome Sequencing Center for Infectious Disease"/>
            <person name="Wu L."/>
            <person name="Ma J."/>
        </authorList>
    </citation>
    <scope>NUCLEOTIDE SEQUENCE [LARGE SCALE GENOMIC DNA]</scope>
    <source>
        <strain evidence="3">JCM 19125</strain>
    </source>
</reference>
<keyword evidence="1" id="KW-0812">Transmembrane</keyword>
<keyword evidence="1" id="KW-0472">Membrane</keyword>
<gene>
    <name evidence="2" type="ORF">GCM10025789_09150</name>
</gene>
<accession>A0ABP9F690</accession>
<proteinExistence type="predicted"/>
<comment type="caution">
    <text evidence="2">The sequence shown here is derived from an EMBL/GenBank/DDBJ whole genome shotgun (WGS) entry which is preliminary data.</text>
</comment>
<keyword evidence="1" id="KW-1133">Transmembrane helix</keyword>
<feature type="transmembrane region" description="Helical" evidence="1">
    <location>
        <begin position="47"/>
        <end position="69"/>
    </location>
</feature>
<feature type="transmembrane region" description="Helical" evidence="1">
    <location>
        <begin position="111"/>
        <end position="130"/>
    </location>
</feature>
<keyword evidence="3" id="KW-1185">Reference proteome</keyword>
<feature type="transmembrane region" description="Helical" evidence="1">
    <location>
        <begin position="75"/>
        <end position="99"/>
    </location>
</feature>
<name>A0ABP9F690_9ACTN</name>
<dbReference type="Proteomes" id="UP001501521">
    <property type="component" value="Unassembled WGS sequence"/>
</dbReference>
<dbReference type="RefSeq" id="WP_345579653.1">
    <property type="nucleotide sequence ID" value="NZ_BAABLV010000016.1"/>
</dbReference>
<evidence type="ECO:0000256" key="1">
    <source>
        <dbReference type="SAM" id="Phobius"/>
    </source>
</evidence>
<dbReference type="EMBL" id="BAABLV010000016">
    <property type="protein sequence ID" value="GAA4894128.1"/>
    <property type="molecule type" value="Genomic_DNA"/>
</dbReference>
<sequence>MTETTTATPAVAAAGFRSDGAADRFMRRLLGIRGPARTSSSEAAHRAFRVSVVISGVRCLITYLLVPVLVPMLSLAGWVAAPIGIVLCVYAVINGVVSMRRFWGSDHRQRWMYTIFMAVVFVVLGIAMVSDISRLVAV</sequence>
<organism evidence="2 3">
    <name type="scientific">Tessaracoccus lubricantis</name>
    <dbReference type="NCBI Taxonomy" id="545543"/>
    <lineage>
        <taxon>Bacteria</taxon>
        <taxon>Bacillati</taxon>
        <taxon>Actinomycetota</taxon>
        <taxon>Actinomycetes</taxon>
        <taxon>Propionibacteriales</taxon>
        <taxon>Propionibacteriaceae</taxon>
        <taxon>Tessaracoccus</taxon>
    </lineage>
</organism>
<evidence type="ECO:0000313" key="2">
    <source>
        <dbReference type="EMBL" id="GAA4894128.1"/>
    </source>
</evidence>
<protein>
    <submittedName>
        <fullName evidence="2">Uncharacterized protein</fullName>
    </submittedName>
</protein>